<gene>
    <name evidence="3" type="ORF">OAUR00152_LOCUS39679</name>
    <name evidence="4" type="ORF">OAUR00152_LOCUS39683</name>
</gene>
<feature type="compositionally biased region" description="Basic residues" evidence="1">
    <location>
        <begin position="10"/>
        <end position="21"/>
    </location>
</feature>
<accession>A0A6U6KS53</accession>
<name>A0A6U6KS53_9STRA</name>
<dbReference type="EMBL" id="HBKQ01058058">
    <property type="protein sequence ID" value="CAE2284697.1"/>
    <property type="molecule type" value="Transcribed_RNA"/>
</dbReference>
<dbReference type="GO" id="GO:0008289">
    <property type="term" value="F:lipid binding"/>
    <property type="evidence" value="ECO:0007669"/>
    <property type="project" value="InterPro"/>
</dbReference>
<dbReference type="InterPro" id="IPR002913">
    <property type="entry name" value="START_lipid-bd_dom"/>
</dbReference>
<organism evidence="3">
    <name type="scientific">Odontella aurita</name>
    <dbReference type="NCBI Taxonomy" id="265563"/>
    <lineage>
        <taxon>Eukaryota</taxon>
        <taxon>Sar</taxon>
        <taxon>Stramenopiles</taxon>
        <taxon>Ochrophyta</taxon>
        <taxon>Bacillariophyta</taxon>
        <taxon>Mediophyceae</taxon>
        <taxon>Biddulphiophycidae</taxon>
        <taxon>Eupodiscales</taxon>
        <taxon>Odontellaceae</taxon>
        <taxon>Odontella</taxon>
    </lineage>
</organism>
<dbReference type="AlphaFoldDB" id="A0A6U6KS53"/>
<protein>
    <recommendedName>
        <fullName evidence="2">START domain-containing protein</fullName>
    </recommendedName>
</protein>
<dbReference type="EMBL" id="HBKQ01058062">
    <property type="protein sequence ID" value="CAE2284705.1"/>
    <property type="molecule type" value="Transcribed_RNA"/>
</dbReference>
<reference evidence="3" key="1">
    <citation type="submission" date="2021-01" db="EMBL/GenBank/DDBJ databases">
        <authorList>
            <person name="Corre E."/>
            <person name="Pelletier E."/>
            <person name="Niang G."/>
            <person name="Scheremetjew M."/>
            <person name="Finn R."/>
            <person name="Kale V."/>
            <person name="Holt S."/>
            <person name="Cochrane G."/>
            <person name="Meng A."/>
            <person name="Brown T."/>
            <person name="Cohen L."/>
        </authorList>
    </citation>
    <scope>NUCLEOTIDE SEQUENCE</scope>
    <source>
        <strain evidence="3">Isolate 1302-5</strain>
    </source>
</reference>
<evidence type="ECO:0000256" key="1">
    <source>
        <dbReference type="SAM" id="MobiDB-lite"/>
    </source>
</evidence>
<dbReference type="Gene3D" id="3.30.530.20">
    <property type="match status" value="1"/>
</dbReference>
<feature type="region of interest" description="Disordered" evidence="1">
    <location>
        <begin position="1"/>
        <end position="22"/>
    </location>
</feature>
<dbReference type="PROSITE" id="PS50848">
    <property type="entry name" value="START"/>
    <property type="match status" value="1"/>
</dbReference>
<evidence type="ECO:0000313" key="4">
    <source>
        <dbReference type="EMBL" id="CAE2284705.1"/>
    </source>
</evidence>
<proteinExistence type="predicted"/>
<dbReference type="InterPro" id="IPR023393">
    <property type="entry name" value="START-like_dom_sf"/>
</dbReference>
<feature type="region of interest" description="Disordered" evidence="1">
    <location>
        <begin position="102"/>
        <end position="126"/>
    </location>
</feature>
<feature type="domain" description="START" evidence="2">
    <location>
        <begin position="287"/>
        <end position="469"/>
    </location>
</feature>
<evidence type="ECO:0000259" key="2">
    <source>
        <dbReference type="PROSITE" id="PS50848"/>
    </source>
</evidence>
<sequence>MGKTKLIPRWARKGRKSKRKSNEHFGVVDLDADSVDPRREAGGKHVVITSFPLAGGDPNAGGGLSLGSGVFPENGPVLFHPAPPPTICSNWSTASNFSGSGNISISDEEENHLNGGSSRGLLKSMKSKSKDIGKELKVDILSIKKDIAGMARVPISFVRKKSLFLRTADLVNLDHPYEEGTRIDLHPHYHRPSSDTPHDGVDHDPKEEWVALDTGEGTHAPVAPYAVDALAKSGFDSAMNRSMWTLNRPSEKILARSAAWSAAIWQMKGKVRVPPRGSADENDVLVWSGNFTHGLYGSDLPTVRAEGVVNMAPSALVDLLLDNSRVYEYNKMSLGRDDVLVLQDDLENDGPFGQSITKVVRSASKPPLVRKSLEFVTLMHVRKLEDGNGYLIVSRAVTQAEEAINSDGKVMRSEILMGVNIIRNVEGDDNRAIMINVNHIRSPMIPMMIAKKIGLSAAVGFFTDLRALC</sequence>
<feature type="region of interest" description="Disordered" evidence="1">
    <location>
        <begin position="184"/>
        <end position="204"/>
    </location>
</feature>
<dbReference type="SUPFAM" id="SSF55961">
    <property type="entry name" value="Bet v1-like"/>
    <property type="match status" value="1"/>
</dbReference>
<evidence type="ECO:0000313" key="3">
    <source>
        <dbReference type="EMBL" id="CAE2284697.1"/>
    </source>
</evidence>